<sequence length="270" mass="30499" precursor="true">MKRIASSKIRIACLAVVSFVGLMRTSEAQVSRGFDRTVEANALFAEVVRQPSLWVMEVQLKPIRMVWVDTKDPVTGEVKPTEVWYMVWRAINRPLPPGSTDDSQAVNTLDPLPGPMQFIPQFTLVTYDSKESEVPSQIIVDSVLPMAVKQIEQLERRTSPTLLNSVSAVQDVPSIVEPSADDQPWIYGVATWTGVDPTTDFFKVILQGFSNGYENRSDDPENPDLWRKVIIQEFYRPGDEFDPSIVEFQYVGQPMWTYQPDSKKPAANTQ</sequence>
<protein>
    <submittedName>
        <fullName evidence="2">Uncharacterized protein</fullName>
    </submittedName>
</protein>
<comment type="caution">
    <text evidence="2">The sequence shown here is derived from an EMBL/GenBank/DDBJ whole genome shotgun (WGS) entry which is preliminary data.</text>
</comment>
<dbReference type="AlphaFoldDB" id="A0A5C5X4T5"/>
<keyword evidence="3" id="KW-1185">Reference proteome</keyword>
<feature type="chain" id="PRO_5022892506" evidence="1">
    <location>
        <begin position="29"/>
        <end position="270"/>
    </location>
</feature>
<dbReference type="OrthoDB" id="271268at2"/>
<proteinExistence type="predicted"/>
<evidence type="ECO:0000313" key="3">
    <source>
        <dbReference type="Proteomes" id="UP000317243"/>
    </source>
</evidence>
<name>A0A5C5X4T5_9PLAN</name>
<dbReference type="EMBL" id="SIHI01000001">
    <property type="protein sequence ID" value="TWT57331.1"/>
    <property type="molecule type" value="Genomic_DNA"/>
</dbReference>
<accession>A0A5C5X4T5</accession>
<dbReference type="Proteomes" id="UP000317243">
    <property type="component" value="Unassembled WGS sequence"/>
</dbReference>
<evidence type="ECO:0000256" key="1">
    <source>
        <dbReference type="SAM" id="SignalP"/>
    </source>
</evidence>
<organism evidence="2 3">
    <name type="scientific">Thalassoglobus neptunius</name>
    <dbReference type="NCBI Taxonomy" id="1938619"/>
    <lineage>
        <taxon>Bacteria</taxon>
        <taxon>Pseudomonadati</taxon>
        <taxon>Planctomycetota</taxon>
        <taxon>Planctomycetia</taxon>
        <taxon>Planctomycetales</taxon>
        <taxon>Planctomycetaceae</taxon>
        <taxon>Thalassoglobus</taxon>
    </lineage>
</organism>
<reference evidence="2 3" key="1">
    <citation type="submission" date="2019-02" db="EMBL/GenBank/DDBJ databases">
        <title>Deep-cultivation of Planctomycetes and their phenomic and genomic characterization uncovers novel biology.</title>
        <authorList>
            <person name="Wiegand S."/>
            <person name="Jogler M."/>
            <person name="Boedeker C."/>
            <person name="Pinto D."/>
            <person name="Vollmers J."/>
            <person name="Rivas-Marin E."/>
            <person name="Kohn T."/>
            <person name="Peeters S.H."/>
            <person name="Heuer A."/>
            <person name="Rast P."/>
            <person name="Oberbeckmann S."/>
            <person name="Bunk B."/>
            <person name="Jeske O."/>
            <person name="Meyerdierks A."/>
            <person name="Storesund J.E."/>
            <person name="Kallscheuer N."/>
            <person name="Luecker S."/>
            <person name="Lage O.M."/>
            <person name="Pohl T."/>
            <person name="Merkel B.J."/>
            <person name="Hornburger P."/>
            <person name="Mueller R.-W."/>
            <person name="Bruemmer F."/>
            <person name="Labrenz M."/>
            <person name="Spormann A.M."/>
            <person name="Op Den Camp H."/>
            <person name="Overmann J."/>
            <person name="Amann R."/>
            <person name="Jetten M.S.M."/>
            <person name="Mascher T."/>
            <person name="Medema M.H."/>
            <person name="Devos D.P."/>
            <person name="Kaster A.-K."/>
            <person name="Ovreas L."/>
            <person name="Rohde M."/>
            <person name="Galperin M.Y."/>
            <person name="Jogler C."/>
        </authorList>
    </citation>
    <scope>NUCLEOTIDE SEQUENCE [LARGE SCALE GENOMIC DNA]</scope>
    <source>
        <strain evidence="2 3">KOR42</strain>
    </source>
</reference>
<dbReference type="RefSeq" id="WP_146507174.1">
    <property type="nucleotide sequence ID" value="NZ_SIHI01000001.1"/>
</dbReference>
<keyword evidence="1" id="KW-0732">Signal</keyword>
<evidence type="ECO:0000313" key="2">
    <source>
        <dbReference type="EMBL" id="TWT57331.1"/>
    </source>
</evidence>
<gene>
    <name evidence="2" type="ORF">KOR42_06910</name>
</gene>
<feature type="signal peptide" evidence="1">
    <location>
        <begin position="1"/>
        <end position="28"/>
    </location>
</feature>